<dbReference type="NCBIfam" id="TIGR00758">
    <property type="entry name" value="UDG_fam4"/>
    <property type="match status" value="1"/>
</dbReference>
<dbReference type="SMART" id="SM00987">
    <property type="entry name" value="UreE_C"/>
    <property type="match status" value="1"/>
</dbReference>
<keyword evidence="14" id="KW-1185">Reference proteome</keyword>
<evidence type="ECO:0000256" key="6">
    <source>
        <dbReference type="ARBA" id="ARBA00022723"/>
    </source>
</evidence>
<sequence length="182" mass="20123">MPLDIRERFEAELAEIPDDLFDRERFVGGVGPADADVVFVGEAPGANEVEQGEPFVGNAGRVLDSLLEDVGIERKQVYITNLVKVRPPENRDPTSDEIEAWRPVLWAEIEAIDPAVVVPLGAFASREVVERDAPISDLRGETYERDGYVVVPTYHPAATFYDDSVKAGLQEDLERVAEMAGR</sequence>
<dbReference type="PANTHER" id="PTHR33693:SF1">
    <property type="entry name" value="TYPE-4 URACIL-DNA GLYCOSYLASE"/>
    <property type="match status" value="1"/>
</dbReference>
<name>A0A1I6M221_9EURY</name>
<keyword evidence="7" id="KW-0227">DNA damage</keyword>
<dbReference type="OrthoDB" id="8612at2157"/>
<comment type="catalytic activity">
    <reaction evidence="1">
        <text>Hydrolyzes single-stranded DNA or mismatched double-stranded DNA and polynucleotides, releasing free uracil.</text>
        <dbReference type="EC" id="3.2.2.27"/>
    </reaction>
</comment>
<comment type="similarity">
    <text evidence="2">Belongs to the uracil-DNA glycosylase (UDG) superfamily. Type 4 (UDGa) family.</text>
</comment>
<keyword evidence="9" id="KW-0408">Iron</keyword>
<dbReference type="GO" id="GO:0051539">
    <property type="term" value="F:4 iron, 4 sulfur cluster binding"/>
    <property type="evidence" value="ECO:0007669"/>
    <property type="project" value="UniProtKB-KW"/>
</dbReference>
<evidence type="ECO:0000256" key="8">
    <source>
        <dbReference type="ARBA" id="ARBA00022801"/>
    </source>
</evidence>
<keyword evidence="5" id="KW-0004">4Fe-4S</keyword>
<keyword evidence="11" id="KW-0234">DNA repair</keyword>
<dbReference type="EC" id="3.2.2.27" evidence="3"/>
<organism evidence="13 14">
    <name type="scientific">Halomicrobium zhouii</name>
    <dbReference type="NCBI Taxonomy" id="767519"/>
    <lineage>
        <taxon>Archaea</taxon>
        <taxon>Methanobacteriati</taxon>
        <taxon>Methanobacteriota</taxon>
        <taxon>Stenosarchaea group</taxon>
        <taxon>Halobacteria</taxon>
        <taxon>Halobacteriales</taxon>
        <taxon>Haloarculaceae</taxon>
        <taxon>Halomicrobium</taxon>
    </lineage>
</organism>
<dbReference type="InterPro" id="IPR051536">
    <property type="entry name" value="UDG_Type-4/5"/>
</dbReference>
<dbReference type="Proteomes" id="UP000199062">
    <property type="component" value="Unassembled WGS sequence"/>
</dbReference>
<evidence type="ECO:0000256" key="4">
    <source>
        <dbReference type="ARBA" id="ARBA00019403"/>
    </source>
</evidence>
<feature type="domain" description="Uracil-DNA glycosylase-like" evidence="12">
    <location>
        <begin position="28"/>
        <end position="174"/>
    </location>
</feature>
<keyword evidence="8" id="KW-0378">Hydrolase</keyword>
<dbReference type="AlphaFoldDB" id="A0A1I6M221"/>
<dbReference type="EMBL" id="FOZK01000004">
    <property type="protein sequence ID" value="SFS09684.1"/>
    <property type="molecule type" value="Genomic_DNA"/>
</dbReference>
<dbReference type="SMART" id="SM00986">
    <property type="entry name" value="UDG"/>
    <property type="match status" value="1"/>
</dbReference>
<dbReference type="Gene3D" id="3.40.470.10">
    <property type="entry name" value="Uracil-DNA glycosylase-like domain"/>
    <property type="match status" value="1"/>
</dbReference>
<dbReference type="InterPro" id="IPR005273">
    <property type="entry name" value="Ura-DNA_glyco_family4"/>
</dbReference>
<dbReference type="CDD" id="cd10030">
    <property type="entry name" value="UDG-F4_TTUDGA_SPO1dp_like"/>
    <property type="match status" value="1"/>
</dbReference>
<accession>A0A1I6M221</accession>
<dbReference type="InterPro" id="IPR036895">
    <property type="entry name" value="Uracil-DNA_glycosylase-like_sf"/>
</dbReference>
<evidence type="ECO:0000256" key="10">
    <source>
        <dbReference type="ARBA" id="ARBA00023014"/>
    </source>
</evidence>
<evidence type="ECO:0000259" key="12">
    <source>
        <dbReference type="SMART" id="SM00986"/>
    </source>
</evidence>
<dbReference type="STRING" id="767519.SAMN05216559_3562"/>
<dbReference type="RefSeq" id="WP_089818240.1">
    <property type="nucleotide sequence ID" value="NZ_FOZK01000004.1"/>
</dbReference>
<evidence type="ECO:0000256" key="7">
    <source>
        <dbReference type="ARBA" id="ARBA00022763"/>
    </source>
</evidence>
<evidence type="ECO:0000256" key="1">
    <source>
        <dbReference type="ARBA" id="ARBA00001400"/>
    </source>
</evidence>
<dbReference type="SUPFAM" id="SSF52141">
    <property type="entry name" value="Uracil-DNA glycosylase-like"/>
    <property type="match status" value="1"/>
</dbReference>
<dbReference type="GO" id="GO:0046872">
    <property type="term" value="F:metal ion binding"/>
    <property type="evidence" value="ECO:0007669"/>
    <property type="project" value="UniProtKB-KW"/>
</dbReference>
<evidence type="ECO:0000256" key="5">
    <source>
        <dbReference type="ARBA" id="ARBA00022485"/>
    </source>
</evidence>
<keyword evidence="10" id="KW-0411">Iron-sulfur</keyword>
<evidence type="ECO:0000256" key="3">
    <source>
        <dbReference type="ARBA" id="ARBA00012030"/>
    </source>
</evidence>
<protein>
    <recommendedName>
        <fullName evidence="4">Type-4 uracil-DNA glycosylase</fullName>
        <ecNumber evidence="3">3.2.2.27</ecNumber>
    </recommendedName>
</protein>
<dbReference type="InterPro" id="IPR005122">
    <property type="entry name" value="Uracil-DNA_glycosylase-like"/>
</dbReference>
<gene>
    <name evidence="13" type="ORF">SAMN05216559_3562</name>
</gene>
<dbReference type="Pfam" id="PF03167">
    <property type="entry name" value="UDG"/>
    <property type="match status" value="1"/>
</dbReference>
<dbReference type="PANTHER" id="PTHR33693">
    <property type="entry name" value="TYPE-5 URACIL-DNA GLYCOSYLASE"/>
    <property type="match status" value="1"/>
</dbReference>
<proteinExistence type="inferred from homology"/>
<reference evidence="13 14" key="1">
    <citation type="submission" date="2016-10" db="EMBL/GenBank/DDBJ databases">
        <authorList>
            <person name="de Groot N.N."/>
        </authorList>
    </citation>
    <scope>NUCLEOTIDE SEQUENCE [LARGE SCALE GENOMIC DNA]</scope>
    <source>
        <strain evidence="13 14">CGMCC 1.10457</strain>
    </source>
</reference>
<evidence type="ECO:0000313" key="13">
    <source>
        <dbReference type="EMBL" id="SFS09684.1"/>
    </source>
</evidence>
<dbReference type="GO" id="GO:0004844">
    <property type="term" value="F:uracil DNA N-glycosylase activity"/>
    <property type="evidence" value="ECO:0007669"/>
    <property type="project" value="UniProtKB-EC"/>
</dbReference>
<dbReference type="GO" id="GO:0006281">
    <property type="term" value="P:DNA repair"/>
    <property type="evidence" value="ECO:0007669"/>
    <property type="project" value="UniProtKB-KW"/>
</dbReference>
<evidence type="ECO:0000256" key="2">
    <source>
        <dbReference type="ARBA" id="ARBA00006521"/>
    </source>
</evidence>
<evidence type="ECO:0000313" key="14">
    <source>
        <dbReference type="Proteomes" id="UP000199062"/>
    </source>
</evidence>
<evidence type="ECO:0000256" key="11">
    <source>
        <dbReference type="ARBA" id="ARBA00023204"/>
    </source>
</evidence>
<keyword evidence="6" id="KW-0479">Metal-binding</keyword>
<evidence type="ECO:0000256" key="9">
    <source>
        <dbReference type="ARBA" id="ARBA00023004"/>
    </source>
</evidence>